<organism evidence="1 2">
    <name type="scientific">Aminipila butyrica</name>
    <dbReference type="NCBI Taxonomy" id="433296"/>
    <lineage>
        <taxon>Bacteria</taxon>
        <taxon>Bacillati</taxon>
        <taxon>Bacillota</taxon>
        <taxon>Clostridia</taxon>
        <taxon>Peptostreptococcales</taxon>
        <taxon>Anaerovoracaceae</taxon>
        <taxon>Aminipila</taxon>
    </lineage>
</organism>
<dbReference type="Pfam" id="PF04294">
    <property type="entry name" value="VanW"/>
    <property type="match status" value="1"/>
</dbReference>
<dbReference type="InterPro" id="IPR007391">
    <property type="entry name" value="Vancomycin_resist_VanW"/>
</dbReference>
<dbReference type="PANTHER" id="PTHR35788:SF1">
    <property type="entry name" value="EXPORTED PROTEIN"/>
    <property type="match status" value="1"/>
</dbReference>
<evidence type="ECO:0000313" key="2">
    <source>
        <dbReference type="Proteomes" id="UP000466848"/>
    </source>
</evidence>
<gene>
    <name evidence="1" type="primary">vanW</name>
    <name evidence="1" type="ORF">Ami103574_07955</name>
</gene>
<dbReference type="KEGG" id="abut:Ami103574_07955"/>
<dbReference type="RefSeq" id="WP_163066360.1">
    <property type="nucleotide sequence ID" value="NZ_CP048649.1"/>
</dbReference>
<sequence length="274" mass="32042">MARKRLTQVFPFLLPLRKWQRKQCFYLHMWLDGNQYAKKRSEDLLPQQVFETSSLMLNKNSGFNMRYQINKVHNLKVASKKVDHLIVKPKETFSFWQLVRHADRHQPYKEGLNLVDGKIVGSYGGGLCQLSNMLFWMFLHTPLTIVERHGHAVESFPTTTETLPLGTDATISEGWLDLKVRNDTQDTFQIVVTFDEEYMHGCIRSNAESLAEYKLFNQSVSYYRKKGRVYQKASVDCIKRDKLGHREEQVFLYENLCEIGYALPEDVCMEEKGD</sequence>
<dbReference type="PANTHER" id="PTHR35788">
    <property type="entry name" value="EXPORTED PROTEIN-RELATED"/>
    <property type="match status" value="1"/>
</dbReference>
<accession>A0A858BVQ8</accession>
<dbReference type="AlphaFoldDB" id="A0A858BVQ8"/>
<name>A0A858BVQ8_9FIRM</name>
<evidence type="ECO:0000313" key="1">
    <source>
        <dbReference type="EMBL" id="QIB69259.1"/>
    </source>
</evidence>
<keyword evidence="2" id="KW-1185">Reference proteome</keyword>
<dbReference type="InterPro" id="IPR052913">
    <property type="entry name" value="Glycopeptide_resist_protein"/>
</dbReference>
<reference evidence="1 2" key="1">
    <citation type="submission" date="2020-02" db="EMBL/GenBank/DDBJ databases">
        <authorList>
            <person name="Kim Y.B."/>
            <person name="Roh S.W."/>
        </authorList>
    </citation>
    <scope>NUCLEOTIDE SEQUENCE [LARGE SCALE GENOMIC DNA]</scope>
    <source>
        <strain evidence="1 2">DSM 103574</strain>
    </source>
</reference>
<protein>
    <submittedName>
        <fullName evidence="1">Glycopeptide resistance accessory protein VanW</fullName>
    </submittedName>
</protein>
<dbReference type="EMBL" id="CP048649">
    <property type="protein sequence ID" value="QIB69259.1"/>
    <property type="molecule type" value="Genomic_DNA"/>
</dbReference>
<dbReference type="Proteomes" id="UP000466848">
    <property type="component" value="Chromosome"/>
</dbReference>
<dbReference type="NCBIfam" id="NF033128">
    <property type="entry name" value="vanW-gen"/>
    <property type="match status" value="1"/>
</dbReference>
<proteinExistence type="predicted"/>